<evidence type="ECO:0000313" key="3">
    <source>
        <dbReference type="Proteomes" id="UP001279734"/>
    </source>
</evidence>
<dbReference type="InterPro" id="IPR056924">
    <property type="entry name" value="SH3_Tf2-1"/>
</dbReference>
<proteinExistence type="predicted"/>
<dbReference type="Proteomes" id="UP001279734">
    <property type="component" value="Unassembled WGS sequence"/>
</dbReference>
<sequence>MECELSARDEVINKVKKELEKIQGRMKRYFNQERRDEVFEPVQYLHLQLQPYQQKSLNKEFNVRLLQWYYMPFKILEWIGEVAFKVDLPPISMLHPEFHVTMLKKRKEILI</sequence>
<gene>
    <name evidence="2" type="ORF">Nepgr_024868</name>
</gene>
<dbReference type="Pfam" id="PF24626">
    <property type="entry name" value="SH3_Tf2-1"/>
    <property type="match status" value="1"/>
</dbReference>
<accession>A0AAD3Y0H8</accession>
<dbReference type="EMBL" id="BSYO01000025">
    <property type="protein sequence ID" value="GMH23025.1"/>
    <property type="molecule type" value="Genomic_DNA"/>
</dbReference>
<evidence type="ECO:0000259" key="1">
    <source>
        <dbReference type="Pfam" id="PF24626"/>
    </source>
</evidence>
<evidence type="ECO:0000313" key="2">
    <source>
        <dbReference type="EMBL" id="GMH23025.1"/>
    </source>
</evidence>
<name>A0AAD3Y0H8_NEPGR</name>
<comment type="caution">
    <text evidence="2">The sequence shown here is derived from an EMBL/GenBank/DDBJ whole genome shotgun (WGS) entry which is preliminary data.</text>
</comment>
<organism evidence="2 3">
    <name type="scientific">Nepenthes gracilis</name>
    <name type="common">Slender pitcher plant</name>
    <dbReference type="NCBI Taxonomy" id="150966"/>
    <lineage>
        <taxon>Eukaryota</taxon>
        <taxon>Viridiplantae</taxon>
        <taxon>Streptophyta</taxon>
        <taxon>Embryophyta</taxon>
        <taxon>Tracheophyta</taxon>
        <taxon>Spermatophyta</taxon>
        <taxon>Magnoliopsida</taxon>
        <taxon>eudicotyledons</taxon>
        <taxon>Gunneridae</taxon>
        <taxon>Pentapetalae</taxon>
        <taxon>Caryophyllales</taxon>
        <taxon>Nepenthaceae</taxon>
        <taxon>Nepenthes</taxon>
    </lineage>
</organism>
<protein>
    <recommendedName>
        <fullName evidence="1">Tf2-1-like SH3-like domain-containing protein</fullName>
    </recommendedName>
</protein>
<keyword evidence="3" id="KW-1185">Reference proteome</keyword>
<dbReference type="AlphaFoldDB" id="A0AAD3Y0H8"/>
<reference evidence="2" key="1">
    <citation type="submission" date="2023-05" db="EMBL/GenBank/DDBJ databases">
        <title>Nepenthes gracilis genome sequencing.</title>
        <authorList>
            <person name="Fukushima K."/>
        </authorList>
    </citation>
    <scope>NUCLEOTIDE SEQUENCE</scope>
    <source>
        <strain evidence="2">SING2019-196</strain>
    </source>
</reference>
<feature type="domain" description="Tf2-1-like SH3-like" evidence="1">
    <location>
        <begin position="60"/>
        <end position="105"/>
    </location>
</feature>